<dbReference type="InterPro" id="IPR039121">
    <property type="entry name" value="NUDT19"/>
</dbReference>
<keyword evidence="10" id="KW-1185">Reference proteome</keyword>
<dbReference type="InterPro" id="IPR015797">
    <property type="entry name" value="NUDIX_hydrolase-like_dom_sf"/>
</dbReference>
<evidence type="ECO:0000256" key="1">
    <source>
        <dbReference type="ARBA" id="ARBA00001936"/>
    </source>
</evidence>
<comment type="cofactor">
    <cofactor evidence="2">
        <name>Mg(2+)</name>
        <dbReference type="ChEBI" id="CHEBI:18420"/>
    </cofactor>
</comment>
<dbReference type="SUPFAM" id="SSF55811">
    <property type="entry name" value="Nudix"/>
    <property type="match status" value="1"/>
</dbReference>
<dbReference type="PROSITE" id="PS51462">
    <property type="entry name" value="NUDIX"/>
    <property type="match status" value="1"/>
</dbReference>
<dbReference type="CDD" id="cd18870">
    <property type="entry name" value="NUDIX_AcylCoAdiphos_Nudt19"/>
    <property type="match status" value="1"/>
</dbReference>
<protein>
    <submittedName>
        <fullName evidence="9">NUDIX hydrolase</fullName>
    </submittedName>
</protein>
<reference evidence="9 10" key="1">
    <citation type="submission" date="2022-06" db="EMBL/GenBank/DDBJ databases">
        <title>Paraconexibacter antarcticus.</title>
        <authorList>
            <person name="Kim C.S."/>
        </authorList>
    </citation>
    <scope>NUCLEOTIDE SEQUENCE [LARGE SCALE GENOMIC DNA]</scope>
    <source>
        <strain evidence="9 10">02-257</strain>
    </source>
</reference>
<proteinExistence type="predicted"/>
<feature type="region of interest" description="Disordered" evidence="7">
    <location>
        <begin position="1"/>
        <end position="20"/>
    </location>
</feature>
<evidence type="ECO:0000313" key="9">
    <source>
        <dbReference type="EMBL" id="UTI65662.1"/>
    </source>
</evidence>
<dbReference type="Gene3D" id="3.90.79.10">
    <property type="entry name" value="Nucleoside Triphosphate Pyrophosphohydrolase"/>
    <property type="match status" value="2"/>
</dbReference>
<keyword evidence="3" id="KW-0479">Metal-binding</keyword>
<keyword evidence="4 9" id="KW-0378">Hydrolase</keyword>
<keyword evidence="6" id="KW-0464">Manganese</keyword>
<feature type="domain" description="Nudix hydrolase" evidence="8">
    <location>
        <begin position="21"/>
        <end position="164"/>
    </location>
</feature>
<evidence type="ECO:0000256" key="2">
    <source>
        <dbReference type="ARBA" id="ARBA00001946"/>
    </source>
</evidence>
<evidence type="ECO:0000256" key="5">
    <source>
        <dbReference type="ARBA" id="ARBA00022842"/>
    </source>
</evidence>
<evidence type="ECO:0000259" key="8">
    <source>
        <dbReference type="PROSITE" id="PS51462"/>
    </source>
</evidence>
<evidence type="ECO:0000313" key="10">
    <source>
        <dbReference type="Proteomes" id="UP001056035"/>
    </source>
</evidence>
<dbReference type="PANTHER" id="PTHR12318:SF0">
    <property type="entry name" value="ACYL-COENZYME A DIPHOSPHATASE NUDT19"/>
    <property type="match status" value="1"/>
</dbReference>
<dbReference type="PANTHER" id="PTHR12318">
    <property type="entry name" value="TESTOSTERONE-REGULATED PROTEIN RP2"/>
    <property type="match status" value="1"/>
</dbReference>
<accession>A0ABY5DXX7</accession>
<evidence type="ECO:0000256" key="7">
    <source>
        <dbReference type="SAM" id="MobiDB-lite"/>
    </source>
</evidence>
<dbReference type="RefSeq" id="WP_254572341.1">
    <property type="nucleotide sequence ID" value="NZ_CP098502.1"/>
</dbReference>
<evidence type="ECO:0000256" key="3">
    <source>
        <dbReference type="ARBA" id="ARBA00022723"/>
    </source>
</evidence>
<evidence type="ECO:0000256" key="6">
    <source>
        <dbReference type="ARBA" id="ARBA00023211"/>
    </source>
</evidence>
<dbReference type="Proteomes" id="UP001056035">
    <property type="component" value="Chromosome"/>
</dbReference>
<name>A0ABY5DXX7_9ACTN</name>
<gene>
    <name evidence="9" type="ORF">NBH00_05485</name>
</gene>
<dbReference type="Pfam" id="PF00293">
    <property type="entry name" value="NUDIX"/>
    <property type="match status" value="1"/>
</dbReference>
<evidence type="ECO:0000256" key="4">
    <source>
        <dbReference type="ARBA" id="ARBA00022801"/>
    </source>
</evidence>
<dbReference type="EMBL" id="CP098502">
    <property type="protein sequence ID" value="UTI65662.1"/>
    <property type="molecule type" value="Genomic_DNA"/>
</dbReference>
<organism evidence="9 10">
    <name type="scientific">Paraconexibacter antarcticus</name>
    <dbReference type="NCBI Taxonomy" id="2949664"/>
    <lineage>
        <taxon>Bacteria</taxon>
        <taxon>Bacillati</taxon>
        <taxon>Actinomycetota</taxon>
        <taxon>Thermoleophilia</taxon>
        <taxon>Solirubrobacterales</taxon>
        <taxon>Paraconexibacteraceae</taxon>
        <taxon>Paraconexibacter</taxon>
    </lineage>
</organism>
<dbReference type="InterPro" id="IPR000086">
    <property type="entry name" value="NUDIX_hydrolase_dom"/>
</dbReference>
<comment type="cofactor">
    <cofactor evidence="1">
        <name>Mn(2+)</name>
        <dbReference type="ChEBI" id="CHEBI:29035"/>
    </cofactor>
</comment>
<dbReference type="GO" id="GO:0016787">
    <property type="term" value="F:hydrolase activity"/>
    <property type="evidence" value="ECO:0007669"/>
    <property type="project" value="UniProtKB-KW"/>
</dbReference>
<keyword evidence="5" id="KW-0460">Magnesium</keyword>
<sequence>MQEIDRPAPGEELNTSGGVSTPRQAASVILLRGGGETLELLLVKRTEKARFMGGVWVFPGGGVDAHEGEGDAAHRRAAVRELVEEAGVTLPDPTGADLVKFSQWITPAEVKIRFDTHFFLARCPDGAEVVIDGEECVDSGWFTPRGALDAHVAGDILLVFPTIKHLEQFEQFATAEELIAHSAGRAVQPVEPRVVMSGETARVLLPGEPGYDDPPALAGA</sequence>